<evidence type="ECO:0000313" key="4">
    <source>
        <dbReference type="Proteomes" id="UP001454036"/>
    </source>
</evidence>
<proteinExistence type="predicted"/>
<protein>
    <recommendedName>
        <fullName evidence="2">MHD domain-containing protein</fullName>
    </recommendedName>
</protein>
<gene>
    <name evidence="3" type="ORF">LIER_21008</name>
</gene>
<sequence length="640" mass="69477">MSCLALALQPANGPDILLQSREWFPPSRALMALSAFRETRLAFSALKVQERNPNNQESPFSDPSLSIGDDPLAASSGQVIVGVEWRYRVVYRLVNSIYVLGVTTADDNDRESVCNNVFECIGIVNQAVSVVVTACRGVDVTGEKLGKKYTEVYMALDIVLRGVSNIRLAAMLASMHGDGIAKMVHSAIHTENKIRGADSWGNVEEHSVEHEGGVVSFSNALFELPQETLQAGDEVASTTILMGDEKDQNKLDESEGVEQDPFAASDKLNQPESLVDGFKKDKEQGFSDVAKQLAGLDVTTLPPAAATESTHIGVEGFEGNYGGIEFNNDGSTLPEDFEGFSDAWGGGLDVSEYVGSKKVKKQEGLGGLEFLHTTEQPTKDAAAADSGAGKNLEDVLVKKMKGPEMYIVEEISAEFRESLLARVGLKGVVYLKTMPPNSSDEKETGFSFKVDGTGAVKRFAVHQSSVSSLGNGMFHVRAVPSTEPIPIIKYSLLPRLTPLPLRVRLVKRLSGSLLSVMIQYVSNPDLLVPLSNVTIVLKLPVDPTLVKVSPKAILNRSEKELKWQVEEIPLKGNPGRLRVRMPIEIGDDDGGEDLEIFCYVKFSAQGSQSLSGISLLPASETKTDFYEVDHRYESGSYISN</sequence>
<reference evidence="3 4" key="1">
    <citation type="submission" date="2024-01" db="EMBL/GenBank/DDBJ databases">
        <title>The complete chloroplast genome sequence of Lithospermum erythrorhizon: insights into the phylogenetic relationship among Boraginaceae species and the maternal lineages of purple gromwells.</title>
        <authorList>
            <person name="Okada T."/>
            <person name="Watanabe K."/>
        </authorList>
    </citation>
    <scope>NUCLEOTIDE SEQUENCE [LARGE SCALE GENOMIC DNA]</scope>
</reference>
<name>A0AAV3QR36_LITER</name>
<comment type="caution">
    <text evidence="3">The sequence shown here is derived from an EMBL/GenBank/DDBJ whole genome shotgun (WGS) entry which is preliminary data.</text>
</comment>
<dbReference type="InterPro" id="IPR036168">
    <property type="entry name" value="AP2_Mu_C_sf"/>
</dbReference>
<dbReference type="AlphaFoldDB" id="A0AAV3QR36"/>
<dbReference type="PROSITE" id="PS51072">
    <property type="entry name" value="MHD"/>
    <property type="match status" value="1"/>
</dbReference>
<evidence type="ECO:0000259" key="2">
    <source>
        <dbReference type="PROSITE" id="PS51072"/>
    </source>
</evidence>
<dbReference type="Proteomes" id="UP001454036">
    <property type="component" value="Unassembled WGS sequence"/>
</dbReference>
<evidence type="ECO:0000256" key="1">
    <source>
        <dbReference type="SAM" id="MobiDB-lite"/>
    </source>
</evidence>
<dbReference type="SUPFAM" id="SSF49447">
    <property type="entry name" value="Second domain of Mu2 adaptin subunit (ap50) of ap2 adaptor"/>
    <property type="match status" value="1"/>
</dbReference>
<dbReference type="InterPro" id="IPR028565">
    <property type="entry name" value="MHD"/>
</dbReference>
<dbReference type="Pfam" id="PF10291">
    <property type="entry name" value="muHD"/>
    <property type="match status" value="1"/>
</dbReference>
<keyword evidence="4" id="KW-1185">Reference proteome</keyword>
<dbReference type="InterPro" id="IPR018808">
    <property type="entry name" value="Muniscin_C"/>
</dbReference>
<feature type="region of interest" description="Disordered" evidence="1">
    <location>
        <begin position="244"/>
        <end position="271"/>
    </location>
</feature>
<accession>A0AAV3QR36</accession>
<dbReference type="PANTHER" id="PTHR37769:SF1">
    <property type="entry name" value="OS08G0243900 PROTEIN"/>
    <property type="match status" value="1"/>
</dbReference>
<organism evidence="3 4">
    <name type="scientific">Lithospermum erythrorhizon</name>
    <name type="common">Purple gromwell</name>
    <name type="synonym">Lithospermum officinale var. erythrorhizon</name>
    <dbReference type="NCBI Taxonomy" id="34254"/>
    <lineage>
        <taxon>Eukaryota</taxon>
        <taxon>Viridiplantae</taxon>
        <taxon>Streptophyta</taxon>
        <taxon>Embryophyta</taxon>
        <taxon>Tracheophyta</taxon>
        <taxon>Spermatophyta</taxon>
        <taxon>Magnoliopsida</taxon>
        <taxon>eudicotyledons</taxon>
        <taxon>Gunneridae</taxon>
        <taxon>Pentapetalae</taxon>
        <taxon>asterids</taxon>
        <taxon>lamiids</taxon>
        <taxon>Boraginales</taxon>
        <taxon>Boraginaceae</taxon>
        <taxon>Boraginoideae</taxon>
        <taxon>Lithospermeae</taxon>
        <taxon>Lithospermum</taxon>
    </lineage>
</organism>
<evidence type="ECO:0000313" key="3">
    <source>
        <dbReference type="EMBL" id="GAA0165671.1"/>
    </source>
</evidence>
<feature type="domain" description="MHD" evidence="2">
    <location>
        <begin position="400"/>
        <end position="640"/>
    </location>
</feature>
<dbReference type="PANTHER" id="PTHR37769">
    <property type="entry name" value="OS08G0243900 PROTEIN"/>
    <property type="match status" value="1"/>
</dbReference>
<dbReference type="EMBL" id="BAABME010005451">
    <property type="protein sequence ID" value="GAA0165671.1"/>
    <property type="molecule type" value="Genomic_DNA"/>
</dbReference>
<feature type="compositionally biased region" description="Basic and acidic residues" evidence="1">
    <location>
        <begin position="244"/>
        <end position="253"/>
    </location>
</feature>